<dbReference type="PROSITE" id="PS00687">
    <property type="entry name" value="ALDEHYDE_DEHYDR_GLU"/>
    <property type="match status" value="1"/>
</dbReference>
<evidence type="ECO:0000256" key="5">
    <source>
        <dbReference type="PROSITE-ProRule" id="PRU10007"/>
    </source>
</evidence>
<comment type="catalytic activity">
    <reaction evidence="4">
        <text>an aldehyde + NAD(+) + H2O = a carboxylate + NADH + 2 H(+)</text>
        <dbReference type="Rhea" id="RHEA:16185"/>
        <dbReference type="ChEBI" id="CHEBI:15377"/>
        <dbReference type="ChEBI" id="CHEBI:15378"/>
        <dbReference type="ChEBI" id="CHEBI:17478"/>
        <dbReference type="ChEBI" id="CHEBI:29067"/>
        <dbReference type="ChEBI" id="CHEBI:57540"/>
        <dbReference type="ChEBI" id="CHEBI:57945"/>
        <dbReference type="EC" id="1.2.1.3"/>
    </reaction>
</comment>
<keyword evidence="7" id="KW-0472">Membrane</keyword>
<dbReference type="InterPro" id="IPR015590">
    <property type="entry name" value="Aldehyde_DH_dom"/>
</dbReference>
<feature type="transmembrane region" description="Helical" evidence="7">
    <location>
        <begin position="12"/>
        <end position="32"/>
    </location>
</feature>
<evidence type="ECO:0000259" key="8">
    <source>
        <dbReference type="Pfam" id="PF00171"/>
    </source>
</evidence>
<dbReference type="InterPro" id="IPR029510">
    <property type="entry name" value="Ald_DH_CS_GLU"/>
</dbReference>
<evidence type="ECO:0000256" key="3">
    <source>
        <dbReference type="ARBA" id="ARBA00024226"/>
    </source>
</evidence>
<dbReference type="InterPro" id="IPR016160">
    <property type="entry name" value="Ald_DH_CS_CYS"/>
</dbReference>
<dbReference type="Pfam" id="PF00171">
    <property type="entry name" value="Aldedh"/>
    <property type="match status" value="1"/>
</dbReference>
<dbReference type="OrthoDB" id="310895at2759"/>
<evidence type="ECO:0000256" key="2">
    <source>
        <dbReference type="ARBA" id="ARBA00023002"/>
    </source>
</evidence>
<evidence type="ECO:0000313" key="10">
    <source>
        <dbReference type="Proteomes" id="UP000800038"/>
    </source>
</evidence>
<dbReference type="InterPro" id="IPR016163">
    <property type="entry name" value="Ald_DH_C"/>
</dbReference>
<dbReference type="FunFam" id="3.40.309.10:FF:000024">
    <property type="entry name" value="Betaine aldehyde dehydrogenase"/>
    <property type="match status" value="1"/>
</dbReference>
<dbReference type="AlphaFoldDB" id="A0A6A5SPW0"/>
<evidence type="ECO:0000256" key="4">
    <source>
        <dbReference type="ARBA" id="ARBA00049194"/>
    </source>
</evidence>
<evidence type="ECO:0000313" key="9">
    <source>
        <dbReference type="EMBL" id="KAF1940646.1"/>
    </source>
</evidence>
<dbReference type="CDD" id="cd07098">
    <property type="entry name" value="ALDH_F15-22"/>
    <property type="match status" value="1"/>
</dbReference>
<comment type="similarity">
    <text evidence="1 6">Belongs to the aldehyde dehydrogenase family.</text>
</comment>
<evidence type="ECO:0000256" key="6">
    <source>
        <dbReference type="RuleBase" id="RU003345"/>
    </source>
</evidence>
<feature type="domain" description="Aldehyde dehydrogenase" evidence="8">
    <location>
        <begin position="72"/>
        <end position="542"/>
    </location>
</feature>
<dbReference type="InterPro" id="IPR016161">
    <property type="entry name" value="Ald_DH/histidinol_DH"/>
</dbReference>
<accession>A0A6A5SPW0</accession>
<evidence type="ECO:0000256" key="7">
    <source>
        <dbReference type="SAM" id="Phobius"/>
    </source>
</evidence>
<protein>
    <recommendedName>
        <fullName evidence="3">aldehyde dehydrogenase (NAD(+))</fullName>
        <ecNumber evidence="3">1.2.1.3</ecNumber>
    </recommendedName>
</protein>
<dbReference type="Gene3D" id="3.40.309.10">
    <property type="entry name" value="Aldehyde Dehydrogenase, Chain A, domain 2"/>
    <property type="match status" value="1"/>
</dbReference>
<keyword evidence="2 6" id="KW-0560">Oxidoreductase</keyword>
<dbReference type="EMBL" id="ML976059">
    <property type="protein sequence ID" value="KAF1940646.1"/>
    <property type="molecule type" value="Genomic_DNA"/>
</dbReference>
<reference evidence="9" key="1">
    <citation type="journal article" date="2020" name="Stud. Mycol.">
        <title>101 Dothideomycetes genomes: a test case for predicting lifestyles and emergence of pathogens.</title>
        <authorList>
            <person name="Haridas S."/>
            <person name="Albert R."/>
            <person name="Binder M."/>
            <person name="Bloem J."/>
            <person name="Labutti K."/>
            <person name="Salamov A."/>
            <person name="Andreopoulos B."/>
            <person name="Baker S."/>
            <person name="Barry K."/>
            <person name="Bills G."/>
            <person name="Bluhm B."/>
            <person name="Cannon C."/>
            <person name="Castanera R."/>
            <person name="Culley D."/>
            <person name="Daum C."/>
            <person name="Ezra D."/>
            <person name="Gonzalez J."/>
            <person name="Henrissat B."/>
            <person name="Kuo A."/>
            <person name="Liang C."/>
            <person name="Lipzen A."/>
            <person name="Lutzoni F."/>
            <person name="Magnuson J."/>
            <person name="Mondo S."/>
            <person name="Nolan M."/>
            <person name="Ohm R."/>
            <person name="Pangilinan J."/>
            <person name="Park H.-J."/>
            <person name="Ramirez L."/>
            <person name="Alfaro M."/>
            <person name="Sun H."/>
            <person name="Tritt A."/>
            <person name="Yoshinaga Y."/>
            <person name="Zwiers L.-H."/>
            <person name="Turgeon B."/>
            <person name="Goodwin S."/>
            <person name="Spatafora J."/>
            <person name="Crous P."/>
            <person name="Grigoriev I."/>
        </authorList>
    </citation>
    <scope>NUCLEOTIDE SEQUENCE</scope>
    <source>
        <strain evidence="9">CBS 161.51</strain>
    </source>
</reference>
<dbReference type="PANTHER" id="PTHR11699">
    <property type="entry name" value="ALDEHYDE DEHYDROGENASE-RELATED"/>
    <property type="match status" value="1"/>
</dbReference>
<gene>
    <name evidence="9" type="ORF">EJ02DRAFT_455825</name>
</gene>
<dbReference type="Gene3D" id="3.40.605.10">
    <property type="entry name" value="Aldehyde Dehydrogenase, Chain A, domain 1"/>
    <property type="match status" value="1"/>
</dbReference>
<keyword evidence="10" id="KW-1185">Reference proteome</keyword>
<dbReference type="EC" id="1.2.1.3" evidence="3"/>
<evidence type="ECO:0000256" key="1">
    <source>
        <dbReference type="ARBA" id="ARBA00009986"/>
    </source>
</evidence>
<dbReference type="InterPro" id="IPR016162">
    <property type="entry name" value="Ald_DH_N"/>
</dbReference>
<dbReference type="PROSITE" id="PS00070">
    <property type="entry name" value="ALDEHYDE_DEHYDR_CYS"/>
    <property type="match status" value="1"/>
</dbReference>
<dbReference type="Proteomes" id="UP000800038">
    <property type="component" value="Unassembled WGS sequence"/>
</dbReference>
<dbReference type="SUPFAM" id="SSF53720">
    <property type="entry name" value="ALDH-like"/>
    <property type="match status" value="1"/>
</dbReference>
<keyword evidence="7" id="KW-0812">Transmembrane</keyword>
<organism evidence="9 10">
    <name type="scientific">Clathrospora elynae</name>
    <dbReference type="NCBI Taxonomy" id="706981"/>
    <lineage>
        <taxon>Eukaryota</taxon>
        <taxon>Fungi</taxon>
        <taxon>Dikarya</taxon>
        <taxon>Ascomycota</taxon>
        <taxon>Pezizomycotina</taxon>
        <taxon>Dothideomycetes</taxon>
        <taxon>Pleosporomycetidae</taxon>
        <taxon>Pleosporales</taxon>
        <taxon>Diademaceae</taxon>
        <taxon>Clathrospora</taxon>
    </lineage>
</organism>
<proteinExistence type="inferred from homology"/>
<name>A0A6A5SPW0_9PLEO</name>
<dbReference type="GO" id="GO:0004029">
    <property type="term" value="F:aldehyde dehydrogenase (NAD+) activity"/>
    <property type="evidence" value="ECO:0007669"/>
    <property type="project" value="UniProtKB-EC"/>
</dbReference>
<keyword evidence="7" id="KW-1133">Transmembrane helix</keyword>
<feature type="active site" evidence="5">
    <location>
        <position position="307"/>
    </location>
</feature>
<sequence>MDRITARGADNDFNVVLYGSLWVAALSFIWVFCRADPEAPVTYVVETPEQAELGWKGEVLEKPELKVSGSSLIQCYAPATGQALGRINPSTADGIDRAIAKAEKAQVKWAQTSFIRRRKVLRTMLKFVLENQEAIARVACLDSGKTMVDAALGEILVTVEKLRWTIKHGERSLKAERRDTNFLMMYKWNEVVYEPLGVVAACVSWNYPFHNLISPVIASIFAGNAIIVKGSEATAWSSAYFASIATRALEACGHSPDLVQSVVCWPNVADHLTSHPSISHITFIGSRPVAHHVCASAAKALTPVCVELGGKDPAIVLDDLSNSDFNRVASILMRGTFQSAGQNCIGIERVIALPKVHDRLIEYLTPKILALRPGSILNSPSSTPIDIGASISDASFPKLEALIQDAVNSGARVLAGGTRYTHPDFPQGHYFTPTFIADVTPTMKIAQTELFAPVFLLMRAQSVTDAISIANSTPYALGASVFGSSSRDLELVVRSVHAGMVAVNDFAVFYMVQLPFGGTKGSGYGRFAGKEGLRGLCNQKSITRDRWAWAGVKTGIPGAMDIPLKGEGAGEKAWRMAKGIVWLGYGDLRGKVKGLRGMLGI</sequence>
<dbReference type="FunFam" id="3.40.605.10:FF:000014">
    <property type="entry name" value="aldehyde dehydrogenase 22A1"/>
    <property type="match status" value="1"/>
</dbReference>